<sequence length="237" mass="27474">MSKQLTSQQGALFLEYQEKWRKIALSTEPIDKEKAKVAVKSAYTLIGEPQPEVLIFDSPYAAGLALDKLLYETGFSELKYNDMLDRLWDKLFTYLTHAPEDKEDPKLWHLTHHIHDLVTSHMWELDSSFGIGNIYIPEEFEAGNVQPDTACCEANWFDFCISELNYQHDSNHWEIYEAILKNCGWIASYQEVCIVCERPCKILFDNQFNLHAEGEAAIEFIDGFKLYAHHGVRFEPD</sequence>
<reference evidence="2" key="2">
    <citation type="journal article" date="2019" name="Genome Biol. Evol.">
        <title>Day and night: Metabolic profiles and evolutionary relationships of six axenic non-marine cyanobacteria.</title>
        <authorList>
            <person name="Will S.E."/>
            <person name="Henke P."/>
            <person name="Boedeker C."/>
            <person name="Huang S."/>
            <person name="Brinkmann H."/>
            <person name="Rohde M."/>
            <person name="Jarek M."/>
            <person name="Friedl T."/>
            <person name="Seufert S."/>
            <person name="Schumacher M."/>
            <person name="Overmann J."/>
            <person name="Neumann-Schaal M."/>
            <person name="Petersen J."/>
        </authorList>
    </citation>
    <scope>NUCLEOTIDE SEQUENCE [LARGE SCALE GENOMIC DNA]</scope>
    <source>
        <strain evidence="2">PCC 7102</strain>
    </source>
</reference>
<dbReference type="AlphaFoldDB" id="A0A3S1B7R3"/>
<accession>A0A3S1B7R3</accession>
<organism evidence="2 3">
    <name type="scientific">Dulcicalothrix desertica PCC 7102</name>
    <dbReference type="NCBI Taxonomy" id="232991"/>
    <lineage>
        <taxon>Bacteria</taxon>
        <taxon>Bacillati</taxon>
        <taxon>Cyanobacteriota</taxon>
        <taxon>Cyanophyceae</taxon>
        <taxon>Nostocales</taxon>
        <taxon>Calotrichaceae</taxon>
        <taxon>Dulcicalothrix</taxon>
    </lineage>
</organism>
<dbReference type="EMBL" id="RSCL01000006">
    <property type="protein sequence ID" value="RUT06536.1"/>
    <property type="molecule type" value="Genomic_DNA"/>
</dbReference>
<keyword evidence="3" id="KW-1185">Reference proteome</keyword>
<feature type="domain" description="DUF6745" evidence="1">
    <location>
        <begin position="172"/>
        <end position="233"/>
    </location>
</feature>
<evidence type="ECO:0000313" key="3">
    <source>
        <dbReference type="Proteomes" id="UP000271624"/>
    </source>
</evidence>
<dbReference type="InterPro" id="IPR046633">
    <property type="entry name" value="DUF6745"/>
</dbReference>
<dbReference type="RefSeq" id="WP_127081339.1">
    <property type="nucleotide sequence ID" value="NZ_RSCL01000006.1"/>
</dbReference>
<evidence type="ECO:0000259" key="1">
    <source>
        <dbReference type="Pfam" id="PF20530"/>
    </source>
</evidence>
<proteinExistence type="predicted"/>
<comment type="caution">
    <text evidence="2">The sequence shown here is derived from an EMBL/GenBank/DDBJ whole genome shotgun (WGS) entry which is preliminary data.</text>
</comment>
<dbReference type="Pfam" id="PF20530">
    <property type="entry name" value="DUF6745"/>
    <property type="match status" value="1"/>
</dbReference>
<name>A0A3S1B7R3_9CYAN</name>
<reference evidence="2" key="1">
    <citation type="submission" date="2018-12" db="EMBL/GenBank/DDBJ databases">
        <authorList>
            <person name="Will S."/>
            <person name="Neumann-Schaal M."/>
            <person name="Henke P."/>
        </authorList>
    </citation>
    <scope>NUCLEOTIDE SEQUENCE</scope>
    <source>
        <strain evidence="2">PCC 7102</strain>
    </source>
</reference>
<dbReference type="OrthoDB" id="489446at2"/>
<gene>
    <name evidence="2" type="ORF">DSM106972_027930</name>
</gene>
<dbReference type="Proteomes" id="UP000271624">
    <property type="component" value="Unassembled WGS sequence"/>
</dbReference>
<evidence type="ECO:0000313" key="2">
    <source>
        <dbReference type="EMBL" id="RUT06536.1"/>
    </source>
</evidence>
<protein>
    <recommendedName>
        <fullName evidence="1">DUF6745 domain-containing protein</fullName>
    </recommendedName>
</protein>